<keyword evidence="4" id="KW-1185">Reference proteome</keyword>
<dbReference type="PRINTS" id="PR00080">
    <property type="entry name" value="SDRFAMILY"/>
</dbReference>
<dbReference type="PROSITE" id="PS00061">
    <property type="entry name" value="ADH_SHORT"/>
    <property type="match status" value="1"/>
</dbReference>
<comment type="similarity">
    <text evidence="2">Belongs to the short-chain dehydrogenases/reductases (SDR) family.</text>
</comment>
<dbReference type="InterPro" id="IPR020904">
    <property type="entry name" value="Sc_DH/Rdtase_CS"/>
</dbReference>
<gene>
    <name evidence="3" type="ORF">BLA29_000418</name>
</gene>
<dbReference type="Proteomes" id="UP000194236">
    <property type="component" value="Unassembled WGS sequence"/>
</dbReference>
<dbReference type="EMBL" id="MUJZ01017933">
    <property type="protein sequence ID" value="OTF80510.1"/>
    <property type="molecule type" value="Genomic_DNA"/>
</dbReference>
<dbReference type="OrthoDB" id="5956217at2759"/>
<dbReference type="GO" id="GO:0016491">
    <property type="term" value="F:oxidoreductase activity"/>
    <property type="evidence" value="ECO:0007669"/>
    <property type="project" value="UniProtKB-KW"/>
</dbReference>
<dbReference type="InterPro" id="IPR002347">
    <property type="entry name" value="SDR_fam"/>
</dbReference>
<protein>
    <submittedName>
        <fullName evidence="3">Uncharacterized protein</fullName>
    </submittedName>
</protein>
<evidence type="ECO:0000313" key="3">
    <source>
        <dbReference type="EMBL" id="OTF80510.1"/>
    </source>
</evidence>
<reference evidence="3 4" key="1">
    <citation type="submission" date="2017-03" db="EMBL/GenBank/DDBJ databases">
        <title>Genome Survey of Euroglyphus maynei.</title>
        <authorList>
            <person name="Arlian L.G."/>
            <person name="Morgan M.S."/>
            <person name="Rider S.D."/>
        </authorList>
    </citation>
    <scope>NUCLEOTIDE SEQUENCE [LARGE SCALE GENOMIC DNA]</scope>
    <source>
        <strain evidence="3">Arlian Lab</strain>
        <tissue evidence="3">Whole body</tissue>
    </source>
</reference>
<dbReference type="Pfam" id="PF00106">
    <property type="entry name" value="adh_short"/>
    <property type="match status" value="1"/>
</dbReference>
<dbReference type="SUPFAM" id="SSF51735">
    <property type="entry name" value="NAD(P)-binding Rossmann-fold domains"/>
    <property type="match status" value="2"/>
</dbReference>
<evidence type="ECO:0000256" key="2">
    <source>
        <dbReference type="RuleBase" id="RU000363"/>
    </source>
</evidence>
<evidence type="ECO:0000256" key="1">
    <source>
        <dbReference type="ARBA" id="ARBA00023002"/>
    </source>
</evidence>
<dbReference type="InterPro" id="IPR036291">
    <property type="entry name" value="NAD(P)-bd_dom_sf"/>
</dbReference>
<dbReference type="PANTHER" id="PTHR43975:SF2">
    <property type="entry name" value="EG:BACR7A4.14 PROTEIN-RELATED"/>
    <property type="match status" value="1"/>
</dbReference>
<dbReference type="Pfam" id="PF13561">
    <property type="entry name" value="adh_short_C2"/>
    <property type="match status" value="1"/>
</dbReference>
<accession>A0A1Y3BHU9</accession>
<dbReference type="PRINTS" id="PR00081">
    <property type="entry name" value="GDHRDH"/>
</dbReference>
<keyword evidence="1" id="KW-0560">Oxidoreductase</keyword>
<comment type="caution">
    <text evidence="3">The sequence shown here is derived from an EMBL/GenBank/DDBJ whole genome shotgun (WGS) entry which is preliminary data.</text>
</comment>
<dbReference type="Gene3D" id="3.40.50.720">
    <property type="entry name" value="NAD(P)-binding Rossmann-like Domain"/>
    <property type="match status" value="2"/>
</dbReference>
<dbReference type="PANTHER" id="PTHR43975">
    <property type="entry name" value="ZGC:101858"/>
    <property type="match status" value="1"/>
</dbReference>
<sequence>MSHHVSDGRKYDFFGKVALITGSNSGIGEQIALEFAKYGARVTITGRDSITLEKVAKQIEKESGQKPLQIVGDLLDQSLPVRLIDETIATYGRLDFLVNNAGGGSPHDSLYDENLMNGFDQVYGLNVRSVVHLIQLAAKHLESTKGNIINISSIAAIRPHLVLYSSSKAALDMITKTSAQELGAKGIRPVTTRYGRSVGLPETILADLEDQIKERTILKFVPQPIEIAKLAMFLASDDARNITGSIIVTDNFLVNNAGGSTPHNNLSDEKLLEGFDKVFAVNVRAIIQMTQLAAKHLEKTKGNVINISSALSIYPMGIVYSSSKAAVDMVTKTLAQELGPKGVRVNSINPGPVSTNLYRSFGMSTEAYENHRDHIKKVTLLEFIPEPVEIANLATFLASDDARNMTGSIVISDTGFLVKSKTN</sequence>
<dbReference type="FunFam" id="3.40.50.720:FF:000084">
    <property type="entry name" value="Short-chain dehydrogenase reductase"/>
    <property type="match status" value="2"/>
</dbReference>
<organism evidence="3 4">
    <name type="scientific">Euroglyphus maynei</name>
    <name type="common">Mayne's house dust mite</name>
    <dbReference type="NCBI Taxonomy" id="6958"/>
    <lineage>
        <taxon>Eukaryota</taxon>
        <taxon>Metazoa</taxon>
        <taxon>Ecdysozoa</taxon>
        <taxon>Arthropoda</taxon>
        <taxon>Chelicerata</taxon>
        <taxon>Arachnida</taxon>
        <taxon>Acari</taxon>
        <taxon>Acariformes</taxon>
        <taxon>Sarcoptiformes</taxon>
        <taxon>Astigmata</taxon>
        <taxon>Psoroptidia</taxon>
        <taxon>Analgoidea</taxon>
        <taxon>Pyroglyphidae</taxon>
        <taxon>Pyroglyphinae</taxon>
        <taxon>Euroglyphus</taxon>
    </lineage>
</organism>
<name>A0A1Y3BHU9_EURMA</name>
<dbReference type="AlphaFoldDB" id="A0A1Y3BHU9"/>
<proteinExistence type="inferred from homology"/>
<evidence type="ECO:0000313" key="4">
    <source>
        <dbReference type="Proteomes" id="UP000194236"/>
    </source>
</evidence>